<dbReference type="InterPro" id="IPR057666">
    <property type="entry name" value="DrpA_SLOG"/>
</dbReference>
<feature type="domain" description="Smf/DprA SLOG" evidence="2">
    <location>
        <begin position="125"/>
        <end position="337"/>
    </location>
</feature>
<evidence type="ECO:0000259" key="3">
    <source>
        <dbReference type="Pfam" id="PF17782"/>
    </source>
</evidence>
<evidence type="ECO:0000259" key="2">
    <source>
        <dbReference type="Pfam" id="PF02481"/>
    </source>
</evidence>
<evidence type="ECO:0000256" key="1">
    <source>
        <dbReference type="ARBA" id="ARBA00006525"/>
    </source>
</evidence>
<protein>
    <submittedName>
        <fullName evidence="4">Unannotated protein</fullName>
    </submittedName>
</protein>
<dbReference type="InterPro" id="IPR041614">
    <property type="entry name" value="DprA_WH"/>
</dbReference>
<gene>
    <name evidence="4" type="ORF">UFOPK1618_00236</name>
</gene>
<dbReference type="GO" id="GO:0009294">
    <property type="term" value="P:DNA-mediated transformation"/>
    <property type="evidence" value="ECO:0007669"/>
    <property type="project" value="InterPro"/>
</dbReference>
<dbReference type="AlphaFoldDB" id="A0A6J6CXS3"/>
<sequence length="411" mass="43897">MLLLNDLKITRSELHDLLPSQNAEDLEEFFSHLAWSVICEPGDGFAGLLVSALGATAALNSELQNLTSQSVKMSLLESGISASELDRFGVFEVAHHAARERWRPRLSLGAVKQAISKMQQIKGFMLTPVSAGWPEQLSDLRYNAPMALWVRGSQTSLDRLSKSVAVVGSRGATTYGEFATEAVVAALVEKGISIISGGAYGIDAMAHKSTLALQGNTVAVMAGGIDKLYPSGNSQLLKRVTETGAVLSEMPPGSIPTKWRFLQRNRLIAALSHSTIVVEANWRSGALNTATHAQTLEREIYAVPGPISSPKSAGTNKLIAEGRAQLIVDSADLLERMGIQAKVPTQLELSGLGAIEVRVLDAIGFDSLEIAEICSAAGLTRDEARFGLGNLELEGLVARRGNAWAKTQTTL</sequence>
<reference evidence="4" key="1">
    <citation type="submission" date="2020-05" db="EMBL/GenBank/DDBJ databases">
        <authorList>
            <person name="Chiriac C."/>
            <person name="Salcher M."/>
            <person name="Ghai R."/>
            <person name="Kavagutti S V."/>
        </authorList>
    </citation>
    <scope>NUCLEOTIDE SEQUENCE</scope>
</reference>
<name>A0A6J6CXS3_9ZZZZ</name>
<dbReference type="NCBIfam" id="TIGR00732">
    <property type="entry name" value="dprA"/>
    <property type="match status" value="1"/>
</dbReference>
<evidence type="ECO:0000313" key="4">
    <source>
        <dbReference type="EMBL" id="CAB4556411.1"/>
    </source>
</evidence>
<dbReference type="PANTHER" id="PTHR43022:SF1">
    <property type="entry name" value="PROTEIN SMF"/>
    <property type="match status" value="1"/>
</dbReference>
<dbReference type="PANTHER" id="PTHR43022">
    <property type="entry name" value="PROTEIN SMF"/>
    <property type="match status" value="1"/>
</dbReference>
<feature type="domain" description="DprA winged helix" evidence="3">
    <location>
        <begin position="351"/>
        <end position="400"/>
    </location>
</feature>
<dbReference type="EMBL" id="CAEZTF010000026">
    <property type="protein sequence ID" value="CAB4556411.1"/>
    <property type="molecule type" value="Genomic_DNA"/>
</dbReference>
<dbReference type="Pfam" id="PF02481">
    <property type="entry name" value="DNA_processg_A"/>
    <property type="match status" value="1"/>
</dbReference>
<organism evidence="4">
    <name type="scientific">freshwater metagenome</name>
    <dbReference type="NCBI Taxonomy" id="449393"/>
    <lineage>
        <taxon>unclassified sequences</taxon>
        <taxon>metagenomes</taxon>
        <taxon>ecological metagenomes</taxon>
    </lineage>
</organism>
<dbReference type="SUPFAM" id="SSF102405">
    <property type="entry name" value="MCP/YpsA-like"/>
    <property type="match status" value="1"/>
</dbReference>
<accession>A0A6J6CXS3</accession>
<dbReference type="InterPro" id="IPR003488">
    <property type="entry name" value="DprA"/>
</dbReference>
<dbReference type="Gene3D" id="3.40.50.450">
    <property type="match status" value="1"/>
</dbReference>
<proteinExistence type="inferred from homology"/>
<comment type="similarity">
    <text evidence="1">Belongs to the DprA/Smf family.</text>
</comment>
<dbReference type="Pfam" id="PF17782">
    <property type="entry name" value="WHD_DprA"/>
    <property type="match status" value="1"/>
</dbReference>